<name>A0A9C6X5Z9_FRAOC</name>
<dbReference type="AlphaFoldDB" id="A0A9C6X5Z9"/>
<keyword evidence="1" id="KW-1185">Reference proteome</keyword>
<evidence type="ECO:0000313" key="1">
    <source>
        <dbReference type="Proteomes" id="UP000504606"/>
    </source>
</evidence>
<reference evidence="2" key="1">
    <citation type="submission" date="2025-08" db="UniProtKB">
        <authorList>
            <consortium name="RefSeq"/>
        </authorList>
    </citation>
    <scope>IDENTIFICATION</scope>
    <source>
        <tissue evidence="2">Whole organism</tissue>
    </source>
</reference>
<protein>
    <submittedName>
        <fullName evidence="2">Uncharacterized protein LOC127750974</fullName>
    </submittedName>
</protein>
<evidence type="ECO:0000313" key="2">
    <source>
        <dbReference type="RefSeq" id="XP_052129743.1"/>
    </source>
</evidence>
<accession>A0A9C6X5Z9</accession>
<dbReference type="KEGG" id="foc:127750974"/>
<sequence>MPCQPYDCEAPSWTPVWFSPPQQLQQFGPSECHRFGELLKEKPAAAALPSPILRSSPIKLAVVTMSASPMHSSCALKEEETPISPILGKNHALKAVRKRLFECNKVEPPSDENEEEQETSEYDLNFEPGSNKWECVDMESFTTSEDKTKAPRRKQTPEVAGIFQRLRAIPKYSGLEMRPPGQVSTKIKGVKRRQLPGWCCTNCEEVNN</sequence>
<gene>
    <name evidence="2" type="primary">LOC127750974</name>
</gene>
<proteinExistence type="predicted"/>
<organism evidence="1 2">
    <name type="scientific">Frankliniella occidentalis</name>
    <name type="common">Western flower thrips</name>
    <name type="synonym">Euthrips occidentalis</name>
    <dbReference type="NCBI Taxonomy" id="133901"/>
    <lineage>
        <taxon>Eukaryota</taxon>
        <taxon>Metazoa</taxon>
        <taxon>Ecdysozoa</taxon>
        <taxon>Arthropoda</taxon>
        <taxon>Hexapoda</taxon>
        <taxon>Insecta</taxon>
        <taxon>Pterygota</taxon>
        <taxon>Neoptera</taxon>
        <taxon>Paraneoptera</taxon>
        <taxon>Thysanoptera</taxon>
        <taxon>Terebrantia</taxon>
        <taxon>Thripoidea</taxon>
        <taxon>Thripidae</taxon>
        <taxon>Frankliniella</taxon>
    </lineage>
</organism>
<dbReference type="RefSeq" id="XP_052129743.1">
    <property type="nucleotide sequence ID" value="XM_052273783.1"/>
</dbReference>
<dbReference type="Proteomes" id="UP000504606">
    <property type="component" value="Unplaced"/>
</dbReference>
<dbReference type="GeneID" id="127750974"/>